<comment type="catalytic activity">
    <reaction evidence="3">
        <text>UTP + H2O = UMP + diphosphate + H(+)</text>
        <dbReference type="Rhea" id="RHEA:29395"/>
        <dbReference type="ChEBI" id="CHEBI:15377"/>
        <dbReference type="ChEBI" id="CHEBI:15378"/>
        <dbReference type="ChEBI" id="CHEBI:33019"/>
        <dbReference type="ChEBI" id="CHEBI:46398"/>
        <dbReference type="ChEBI" id="CHEBI:57865"/>
        <dbReference type="EC" id="3.6.1.9"/>
    </reaction>
</comment>
<dbReference type="RefSeq" id="WP_256623390.1">
    <property type="nucleotide sequence ID" value="NZ_JTEO01000006.1"/>
</dbReference>
<dbReference type="SUPFAM" id="SSF52972">
    <property type="entry name" value="ITPase-like"/>
    <property type="match status" value="1"/>
</dbReference>
<keyword evidence="2 3" id="KW-0378">Hydrolase</keyword>
<name>A0AAE3HBF3_9EURY</name>
<comment type="function">
    <text evidence="3">Nucleoside triphosphate pyrophosphatase that hydrolyzes dTTP and UTP. May have a dual role in cell division arrest and in preventing the incorporation of modified nucleotides into cellular nucleic acids.</text>
</comment>
<feature type="active site" description="Proton acceptor" evidence="3">
    <location>
        <position position="70"/>
    </location>
</feature>
<dbReference type="GO" id="GO:0005737">
    <property type="term" value="C:cytoplasm"/>
    <property type="evidence" value="ECO:0007669"/>
    <property type="project" value="UniProtKB-SubCell"/>
</dbReference>
<comment type="cofactor">
    <cofactor evidence="1 3">
        <name>a divalent metal cation</name>
        <dbReference type="ChEBI" id="CHEBI:60240"/>
    </cofactor>
</comment>
<gene>
    <name evidence="4" type="ORF">PV02_10455</name>
</gene>
<dbReference type="GO" id="GO:0047429">
    <property type="term" value="F:nucleoside triphosphate diphosphatase activity"/>
    <property type="evidence" value="ECO:0007669"/>
    <property type="project" value="UniProtKB-EC"/>
</dbReference>
<dbReference type="Gene3D" id="3.90.950.10">
    <property type="match status" value="1"/>
</dbReference>
<proteinExistence type="inferred from homology"/>
<evidence type="ECO:0000256" key="1">
    <source>
        <dbReference type="ARBA" id="ARBA00001968"/>
    </source>
</evidence>
<feature type="site" description="Important for substrate specificity" evidence="3">
    <location>
        <position position="12"/>
    </location>
</feature>
<organism evidence="4 5">
    <name type="scientific">Methanolobus chelungpuianus</name>
    <dbReference type="NCBI Taxonomy" id="502115"/>
    <lineage>
        <taxon>Archaea</taxon>
        <taxon>Methanobacteriati</taxon>
        <taxon>Methanobacteriota</taxon>
        <taxon>Stenosarchaea group</taxon>
        <taxon>Methanomicrobia</taxon>
        <taxon>Methanosarcinales</taxon>
        <taxon>Methanosarcinaceae</taxon>
        <taxon>Methanolobus</taxon>
    </lineage>
</organism>
<dbReference type="GO" id="GO:0009117">
    <property type="term" value="P:nucleotide metabolic process"/>
    <property type="evidence" value="ECO:0007669"/>
    <property type="project" value="UniProtKB-KW"/>
</dbReference>
<dbReference type="PANTHER" id="PTHR43213:SF5">
    <property type="entry name" value="BIFUNCTIONAL DTTP_UTP PYROPHOSPHATASE_METHYLTRANSFERASE PROTEIN-RELATED"/>
    <property type="match status" value="1"/>
</dbReference>
<protein>
    <recommendedName>
        <fullName evidence="3">dTTP/UTP pyrophosphatase</fullName>
        <shortName evidence="3">dTTPase/UTPase</shortName>
        <ecNumber evidence="3">3.6.1.9</ecNumber>
    </recommendedName>
    <alternativeName>
        <fullName evidence="3">Nucleoside triphosphate pyrophosphatase</fullName>
    </alternativeName>
    <alternativeName>
        <fullName evidence="3">Nucleotide pyrophosphatase</fullName>
        <shortName evidence="3">Nucleotide PPase</shortName>
    </alternativeName>
</protein>
<dbReference type="EMBL" id="JTEO01000006">
    <property type="protein sequence ID" value="MCQ6963510.1"/>
    <property type="molecule type" value="Genomic_DNA"/>
</dbReference>
<feature type="site" description="Important for substrate specificity" evidence="3">
    <location>
        <position position="155"/>
    </location>
</feature>
<comment type="subcellular location">
    <subcellularLocation>
        <location evidence="3">Cytoplasm</location>
    </subcellularLocation>
</comment>
<keyword evidence="5" id="KW-1185">Reference proteome</keyword>
<dbReference type="PIRSF" id="PIRSF006305">
    <property type="entry name" value="Maf"/>
    <property type="match status" value="1"/>
</dbReference>
<evidence type="ECO:0000313" key="5">
    <source>
        <dbReference type="Proteomes" id="UP001206983"/>
    </source>
</evidence>
<dbReference type="NCBIfam" id="TIGR00172">
    <property type="entry name" value="maf"/>
    <property type="match status" value="1"/>
</dbReference>
<dbReference type="InterPro" id="IPR029001">
    <property type="entry name" value="ITPase-like_fam"/>
</dbReference>
<feature type="site" description="Important for substrate specificity" evidence="3">
    <location>
        <position position="71"/>
    </location>
</feature>
<dbReference type="PANTHER" id="PTHR43213">
    <property type="entry name" value="BIFUNCTIONAL DTTP/UTP PYROPHOSPHATASE/METHYLTRANSFERASE PROTEIN-RELATED"/>
    <property type="match status" value="1"/>
</dbReference>
<dbReference type="CDD" id="cd00555">
    <property type="entry name" value="Maf"/>
    <property type="match status" value="1"/>
</dbReference>
<dbReference type="EC" id="3.6.1.9" evidence="3"/>
<keyword evidence="3" id="KW-0546">Nucleotide metabolism</keyword>
<comment type="caution">
    <text evidence="4">The sequence shown here is derived from an EMBL/GenBank/DDBJ whole genome shotgun (WGS) entry which is preliminary data.</text>
</comment>
<comment type="similarity">
    <text evidence="3">Belongs to the Maf family. YhdE subfamily.</text>
</comment>
<evidence type="ECO:0000256" key="2">
    <source>
        <dbReference type="ARBA" id="ARBA00022801"/>
    </source>
</evidence>
<comment type="caution">
    <text evidence="3">Lacks conserved residue(s) required for the propagation of feature annotation.</text>
</comment>
<dbReference type="HAMAP" id="MF_00528">
    <property type="entry name" value="Maf"/>
    <property type="match status" value="1"/>
</dbReference>
<comment type="catalytic activity">
    <reaction evidence="3">
        <text>dTTP + H2O = dTMP + diphosphate + H(+)</text>
        <dbReference type="Rhea" id="RHEA:28534"/>
        <dbReference type="ChEBI" id="CHEBI:15377"/>
        <dbReference type="ChEBI" id="CHEBI:15378"/>
        <dbReference type="ChEBI" id="CHEBI:33019"/>
        <dbReference type="ChEBI" id="CHEBI:37568"/>
        <dbReference type="ChEBI" id="CHEBI:63528"/>
        <dbReference type="EC" id="3.6.1.9"/>
    </reaction>
</comment>
<keyword evidence="3" id="KW-0963">Cytoplasm</keyword>
<dbReference type="InterPro" id="IPR003697">
    <property type="entry name" value="Maf-like"/>
</dbReference>
<dbReference type="Proteomes" id="UP001206983">
    <property type="component" value="Unassembled WGS sequence"/>
</dbReference>
<evidence type="ECO:0000313" key="4">
    <source>
        <dbReference type="EMBL" id="MCQ6963510.1"/>
    </source>
</evidence>
<accession>A0AAE3HBF3</accession>
<dbReference type="NCBIfam" id="NF010945">
    <property type="entry name" value="PRK14365.1"/>
    <property type="match status" value="1"/>
</dbReference>
<dbReference type="AlphaFoldDB" id="A0AAE3HBF3"/>
<dbReference type="Pfam" id="PF02545">
    <property type="entry name" value="Maf"/>
    <property type="match status" value="1"/>
</dbReference>
<evidence type="ECO:0000256" key="3">
    <source>
        <dbReference type="HAMAP-Rule" id="MF_00528"/>
    </source>
</evidence>
<sequence>MKKVILASASPRRRELLEQLIGDRFEICASSYGEEPLEGLSPEELALHHSREKARDIASRSQESLIISADTFVVCKGEILGKPSSEDNARETLGKISGQVIEVITGVTLLDTGSGMEISEHEVTRVFIKSLSEQEIDSYVRTGEPFGKAGSFAIQGKGALFVERIEGDYPNVVGLPLFRLGRMLEKTHTDDILWKL</sequence>
<reference evidence="4 5" key="1">
    <citation type="journal article" date="2011" name="Appl. Environ. Microbiol.">
        <title>Methanogenic archaea isolated from Taiwan's Chelungpu fault.</title>
        <authorList>
            <person name="Wu S.Y."/>
            <person name="Lai M.C."/>
        </authorList>
    </citation>
    <scope>NUCLEOTIDE SEQUENCE [LARGE SCALE GENOMIC DNA]</scope>
    <source>
        <strain evidence="4 5">St545Mb</strain>
    </source>
</reference>